<dbReference type="PANTHER" id="PTHR24416">
    <property type="entry name" value="TYROSINE-PROTEIN KINASE RECEPTOR"/>
    <property type="match status" value="1"/>
</dbReference>
<dbReference type="AlphaFoldDB" id="A0A183TXS7"/>
<dbReference type="GO" id="GO:0043235">
    <property type="term" value="C:receptor complex"/>
    <property type="evidence" value="ECO:0007669"/>
    <property type="project" value="TreeGrafter"/>
</dbReference>
<feature type="compositionally biased region" description="Basic and acidic residues" evidence="1">
    <location>
        <begin position="199"/>
        <end position="217"/>
    </location>
</feature>
<dbReference type="SMART" id="SM00219">
    <property type="entry name" value="TyrKc"/>
    <property type="match status" value="1"/>
</dbReference>
<evidence type="ECO:0000259" key="2">
    <source>
        <dbReference type="PROSITE" id="PS50011"/>
    </source>
</evidence>
<dbReference type="GO" id="GO:0007169">
    <property type="term" value="P:cell surface receptor protein tyrosine kinase signaling pathway"/>
    <property type="evidence" value="ECO:0007669"/>
    <property type="project" value="TreeGrafter"/>
</dbReference>
<reference evidence="5" key="1">
    <citation type="submission" date="2016-06" db="UniProtKB">
        <authorList>
            <consortium name="WormBaseParasite"/>
        </authorList>
    </citation>
    <scope>IDENTIFICATION</scope>
</reference>
<dbReference type="WBParaSite" id="TCNE_0000104601-mRNA-1">
    <property type="protein sequence ID" value="TCNE_0000104601-mRNA-1"/>
    <property type="gene ID" value="TCNE_0000104601"/>
</dbReference>
<dbReference type="EMBL" id="UYWY01000657">
    <property type="protein sequence ID" value="VDM25372.1"/>
    <property type="molecule type" value="Genomic_DNA"/>
</dbReference>
<organism evidence="4 5">
    <name type="scientific">Toxocara canis</name>
    <name type="common">Canine roundworm</name>
    <dbReference type="NCBI Taxonomy" id="6265"/>
    <lineage>
        <taxon>Eukaryota</taxon>
        <taxon>Metazoa</taxon>
        <taxon>Ecdysozoa</taxon>
        <taxon>Nematoda</taxon>
        <taxon>Chromadorea</taxon>
        <taxon>Rhabditida</taxon>
        <taxon>Spirurina</taxon>
        <taxon>Ascaridomorpha</taxon>
        <taxon>Ascaridoidea</taxon>
        <taxon>Toxocaridae</taxon>
        <taxon>Toxocara</taxon>
    </lineage>
</organism>
<accession>A0A183TXS7</accession>
<evidence type="ECO:0000313" key="3">
    <source>
        <dbReference type="EMBL" id="VDM25372.1"/>
    </source>
</evidence>
<name>A0A183TXS7_TOXCA</name>
<evidence type="ECO:0000256" key="1">
    <source>
        <dbReference type="SAM" id="MobiDB-lite"/>
    </source>
</evidence>
<dbReference type="SUPFAM" id="SSF56112">
    <property type="entry name" value="Protein kinase-like (PK-like)"/>
    <property type="match status" value="1"/>
</dbReference>
<feature type="domain" description="Protein kinase" evidence="2">
    <location>
        <begin position="1"/>
        <end position="228"/>
    </location>
</feature>
<dbReference type="GO" id="GO:0004714">
    <property type="term" value="F:transmembrane receptor protein tyrosine kinase activity"/>
    <property type="evidence" value="ECO:0007669"/>
    <property type="project" value="TreeGrafter"/>
</dbReference>
<dbReference type="InterPro" id="IPR001245">
    <property type="entry name" value="Ser-Thr/Tyr_kinase_cat_dom"/>
</dbReference>
<evidence type="ECO:0000313" key="5">
    <source>
        <dbReference type="WBParaSite" id="TCNE_0000104601-mRNA-1"/>
    </source>
</evidence>
<dbReference type="Gene3D" id="1.10.510.10">
    <property type="entry name" value="Transferase(Phosphotransferase) domain 1"/>
    <property type="match status" value="1"/>
</dbReference>
<dbReference type="GO" id="GO:0005524">
    <property type="term" value="F:ATP binding"/>
    <property type="evidence" value="ECO:0007669"/>
    <property type="project" value="InterPro"/>
</dbReference>
<reference evidence="3 4" key="2">
    <citation type="submission" date="2018-11" db="EMBL/GenBank/DDBJ databases">
        <authorList>
            <consortium name="Pathogen Informatics"/>
        </authorList>
    </citation>
    <scope>NUCLEOTIDE SEQUENCE [LARGE SCALE GENOMIC DNA]</scope>
</reference>
<proteinExistence type="predicted"/>
<dbReference type="InterPro" id="IPR000719">
    <property type="entry name" value="Prot_kinase_dom"/>
</dbReference>
<dbReference type="InterPro" id="IPR020635">
    <property type="entry name" value="Tyr_kinase_cat_dom"/>
</dbReference>
<dbReference type="GO" id="GO:0005886">
    <property type="term" value="C:plasma membrane"/>
    <property type="evidence" value="ECO:0007669"/>
    <property type="project" value="TreeGrafter"/>
</dbReference>
<dbReference type="PROSITE" id="PS00109">
    <property type="entry name" value="PROTEIN_KINASE_TYR"/>
    <property type="match status" value="1"/>
</dbReference>
<dbReference type="Proteomes" id="UP000050794">
    <property type="component" value="Unassembled WGS sequence"/>
</dbReference>
<dbReference type="PROSITE" id="PS50011">
    <property type="entry name" value="PROTEIN_KINASE_DOM"/>
    <property type="match status" value="1"/>
</dbReference>
<keyword evidence="4" id="KW-1185">Reference proteome</keyword>
<evidence type="ECO:0000313" key="4">
    <source>
        <dbReference type="Proteomes" id="UP000050794"/>
    </source>
</evidence>
<dbReference type="Pfam" id="PF07714">
    <property type="entry name" value="PK_Tyr_Ser-Thr"/>
    <property type="match status" value="1"/>
</dbReference>
<dbReference type="PANTHER" id="PTHR24416:SF600">
    <property type="entry name" value="PDGF- AND VEGF-RECEPTOR RELATED, ISOFORM J"/>
    <property type="match status" value="1"/>
</dbReference>
<gene>
    <name evidence="3" type="ORF">TCNE_LOCUS1047</name>
</gene>
<dbReference type="InterPro" id="IPR011009">
    <property type="entry name" value="Kinase-like_dom_sf"/>
</dbReference>
<sequence length="232" mass="26386">MERCYGGSLLAHLEKFGNEITTGERIRYCLEAAMGMSYLQDRKCIHRDLAARNCLISKFGVIKIADFGLSKVVTELAGEKFENQQVPVRWMAPETLKRDPEYSLKSDVWAYGMLLFEVYNNGGKPWPDWEPKRIATHIRKGRMIELPGSRCQLDNACTGSKVFVELQSTIARIPQVTAMSMQEMEVLLEQEETDDEALDEAHSLSEEGRRQDDPERDATIEVAVHIVAYPKT</sequence>
<dbReference type="InterPro" id="IPR050122">
    <property type="entry name" value="RTK"/>
</dbReference>
<protein>
    <submittedName>
        <fullName evidence="5">Protein kinase domain-containing protein</fullName>
    </submittedName>
</protein>
<feature type="region of interest" description="Disordered" evidence="1">
    <location>
        <begin position="191"/>
        <end position="217"/>
    </location>
</feature>
<dbReference type="InterPro" id="IPR008266">
    <property type="entry name" value="Tyr_kinase_AS"/>
</dbReference>
<dbReference type="PRINTS" id="PR00109">
    <property type="entry name" value="TYRKINASE"/>
</dbReference>